<dbReference type="GO" id="GO:0005829">
    <property type="term" value="C:cytosol"/>
    <property type="evidence" value="ECO:0007669"/>
    <property type="project" value="TreeGrafter"/>
</dbReference>
<dbReference type="GO" id="GO:0006355">
    <property type="term" value="P:regulation of DNA-templated transcription"/>
    <property type="evidence" value="ECO:0007669"/>
    <property type="project" value="InterPro"/>
</dbReference>
<dbReference type="InterPro" id="IPR039420">
    <property type="entry name" value="WalR-like"/>
</dbReference>
<evidence type="ECO:0000259" key="9">
    <source>
        <dbReference type="PROSITE" id="PS51755"/>
    </source>
</evidence>
<dbReference type="Pfam" id="PF00486">
    <property type="entry name" value="Trans_reg_C"/>
    <property type="match status" value="1"/>
</dbReference>
<dbReference type="PROSITE" id="PS50110">
    <property type="entry name" value="RESPONSE_REGULATORY"/>
    <property type="match status" value="1"/>
</dbReference>
<dbReference type="GO" id="GO:0000156">
    <property type="term" value="F:phosphorelay response regulator activity"/>
    <property type="evidence" value="ECO:0007669"/>
    <property type="project" value="TreeGrafter"/>
</dbReference>
<dbReference type="EMBL" id="AP024590">
    <property type="protein sequence ID" value="BCU54993.1"/>
    <property type="molecule type" value="Genomic_DNA"/>
</dbReference>
<evidence type="ECO:0000313" key="11">
    <source>
        <dbReference type="Proteomes" id="UP000682928"/>
    </source>
</evidence>
<dbReference type="Gene3D" id="1.10.10.10">
    <property type="entry name" value="Winged helix-like DNA-binding domain superfamily/Winged helix DNA-binding domain"/>
    <property type="match status" value="1"/>
</dbReference>
<dbReference type="InterPro" id="IPR001867">
    <property type="entry name" value="OmpR/PhoB-type_DNA-bd"/>
</dbReference>
<dbReference type="SUPFAM" id="SSF52172">
    <property type="entry name" value="CheY-like"/>
    <property type="match status" value="1"/>
</dbReference>
<feature type="domain" description="OmpR/PhoB-type" evidence="9">
    <location>
        <begin position="129"/>
        <end position="231"/>
    </location>
</feature>
<dbReference type="Gene3D" id="6.10.250.690">
    <property type="match status" value="1"/>
</dbReference>
<dbReference type="PROSITE" id="PS51755">
    <property type="entry name" value="OMPR_PHOB"/>
    <property type="match status" value="1"/>
</dbReference>
<keyword evidence="2" id="KW-0902">Two-component regulatory system</keyword>
<accession>A0AA86IPM0</accession>
<keyword evidence="5" id="KW-0804">Transcription</keyword>
<dbReference type="Gene3D" id="3.40.50.2300">
    <property type="match status" value="1"/>
</dbReference>
<gene>
    <name evidence="10" type="ORF">ENKO_15870</name>
</gene>
<evidence type="ECO:0000256" key="3">
    <source>
        <dbReference type="ARBA" id="ARBA00023015"/>
    </source>
</evidence>
<evidence type="ECO:0000313" key="10">
    <source>
        <dbReference type="EMBL" id="BCU54993.1"/>
    </source>
</evidence>
<evidence type="ECO:0000256" key="7">
    <source>
        <dbReference type="PROSITE-ProRule" id="PRU01091"/>
    </source>
</evidence>
<dbReference type="SUPFAM" id="SSF46894">
    <property type="entry name" value="C-terminal effector domain of the bipartite response regulators"/>
    <property type="match status" value="1"/>
</dbReference>
<dbReference type="GO" id="GO:0000976">
    <property type="term" value="F:transcription cis-regulatory region binding"/>
    <property type="evidence" value="ECO:0007669"/>
    <property type="project" value="TreeGrafter"/>
</dbReference>
<evidence type="ECO:0000256" key="6">
    <source>
        <dbReference type="PROSITE-ProRule" id="PRU00169"/>
    </source>
</evidence>
<evidence type="ECO:0000259" key="8">
    <source>
        <dbReference type="PROSITE" id="PS50110"/>
    </source>
</evidence>
<dbReference type="SMART" id="SM00862">
    <property type="entry name" value="Trans_reg_C"/>
    <property type="match status" value="1"/>
</dbReference>
<dbReference type="SMART" id="SM00448">
    <property type="entry name" value="REC"/>
    <property type="match status" value="1"/>
</dbReference>
<dbReference type="CDD" id="cd17574">
    <property type="entry name" value="REC_OmpR"/>
    <property type="match status" value="1"/>
</dbReference>
<dbReference type="InterPro" id="IPR016032">
    <property type="entry name" value="Sig_transdc_resp-reg_C-effctor"/>
</dbReference>
<dbReference type="InterPro" id="IPR001789">
    <property type="entry name" value="Sig_transdc_resp-reg_receiver"/>
</dbReference>
<keyword evidence="1 6" id="KW-0597">Phosphoprotein</keyword>
<dbReference type="InterPro" id="IPR011006">
    <property type="entry name" value="CheY-like_superfamily"/>
</dbReference>
<protein>
    <submittedName>
        <fullName evidence="10">DNA-binding response regulator</fullName>
    </submittedName>
</protein>
<dbReference type="CDD" id="cd00383">
    <property type="entry name" value="trans_reg_C"/>
    <property type="match status" value="1"/>
</dbReference>
<keyword evidence="3" id="KW-0805">Transcription regulation</keyword>
<dbReference type="AlphaFoldDB" id="A0AA86IPM0"/>
<keyword evidence="4 7" id="KW-0238">DNA-binding</keyword>
<feature type="DNA-binding region" description="OmpR/PhoB-type" evidence="7">
    <location>
        <begin position="129"/>
        <end position="231"/>
    </location>
</feature>
<reference evidence="10" key="1">
    <citation type="submission" date="2021-04" db="EMBL/GenBank/DDBJ databases">
        <title>Difference and commonality of drug resistance evolution in various bacteria. and drug sensitivity profiles.</title>
        <authorList>
            <person name="Maeda T."/>
            <person name="Shibai A."/>
            <person name="Kawada K."/>
            <person name="Kotani H."/>
            <person name="Tarusawa Y."/>
            <person name="Tanabe K."/>
            <person name="Furusawa C."/>
        </authorList>
    </citation>
    <scope>NUCLEOTIDE SEQUENCE</scope>
    <source>
        <strain evidence="10">JCM 8580</strain>
    </source>
</reference>
<evidence type="ECO:0000256" key="5">
    <source>
        <dbReference type="ARBA" id="ARBA00023163"/>
    </source>
</evidence>
<feature type="modified residue" description="4-aspartylphosphate" evidence="6">
    <location>
        <position position="54"/>
    </location>
</feature>
<dbReference type="InterPro" id="IPR036388">
    <property type="entry name" value="WH-like_DNA-bd_sf"/>
</dbReference>
<dbReference type="PANTHER" id="PTHR48111:SF59">
    <property type="entry name" value="TRANSCRIPTIONAL REGULATORY PROTEIN BAER"/>
    <property type="match status" value="1"/>
</dbReference>
<dbReference type="FunFam" id="3.40.50.2300:FF:000001">
    <property type="entry name" value="DNA-binding response regulator PhoB"/>
    <property type="match status" value="1"/>
</dbReference>
<evidence type="ECO:0000256" key="1">
    <source>
        <dbReference type="ARBA" id="ARBA00022553"/>
    </source>
</evidence>
<dbReference type="PANTHER" id="PTHR48111">
    <property type="entry name" value="REGULATOR OF RPOS"/>
    <property type="match status" value="1"/>
</dbReference>
<name>A0AA86IPM0_9ENTR</name>
<sequence>MSGKRILIIEDDADAADVLSAYLLREQYAVSVAGDGPSGLEMSQRLKPDLILLDVMLPGMNGTEILAAVRRRGNTPVIMVTAMGDVPDKIGALRYGADDYVVKPYNPGEVVARVQAVLRRAAQGAEASPSLLRWQQLEVDTAMRTVSVRQTGGEASILVLTPTEYSLLATFMASPLRPFSRQELLERCLPESDALERAVDTHVYNLRKKLEAAGIHDVLINVRSVGYRFRQP</sequence>
<proteinExistence type="predicted"/>
<dbReference type="GO" id="GO:0032993">
    <property type="term" value="C:protein-DNA complex"/>
    <property type="evidence" value="ECO:0007669"/>
    <property type="project" value="TreeGrafter"/>
</dbReference>
<evidence type="ECO:0000256" key="2">
    <source>
        <dbReference type="ARBA" id="ARBA00023012"/>
    </source>
</evidence>
<dbReference type="RefSeq" id="WP_088219059.1">
    <property type="nucleotide sequence ID" value="NZ_AP024590.1"/>
</dbReference>
<organism evidence="10 11">
    <name type="scientific">Enterobacter kobei</name>
    <dbReference type="NCBI Taxonomy" id="208224"/>
    <lineage>
        <taxon>Bacteria</taxon>
        <taxon>Pseudomonadati</taxon>
        <taxon>Pseudomonadota</taxon>
        <taxon>Gammaproteobacteria</taxon>
        <taxon>Enterobacterales</taxon>
        <taxon>Enterobacteriaceae</taxon>
        <taxon>Enterobacter</taxon>
        <taxon>Enterobacter cloacae complex</taxon>
    </lineage>
</organism>
<dbReference type="Pfam" id="PF00072">
    <property type="entry name" value="Response_reg"/>
    <property type="match status" value="1"/>
</dbReference>
<evidence type="ECO:0000256" key="4">
    <source>
        <dbReference type="ARBA" id="ARBA00023125"/>
    </source>
</evidence>
<feature type="domain" description="Response regulatory" evidence="8">
    <location>
        <begin position="5"/>
        <end position="118"/>
    </location>
</feature>
<dbReference type="Proteomes" id="UP000682928">
    <property type="component" value="Chromosome"/>
</dbReference>